<evidence type="ECO:0000313" key="1">
    <source>
        <dbReference type="EMBL" id="KAK3896821.1"/>
    </source>
</evidence>
<keyword evidence="2" id="KW-1185">Reference proteome</keyword>
<reference evidence="1" key="2">
    <citation type="submission" date="2023-05" db="EMBL/GenBank/DDBJ databases">
        <authorList>
            <consortium name="Lawrence Berkeley National Laboratory"/>
            <person name="Steindorff A."/>
            <person name="Hensen N."/>
            <person name="Bonometti L."/>
            <person name="Westerberg I."/>
            <person name="Brannstrom I.O."/>
            <person name="Guillou S."/>
            <person name="Cros-Aarteil S."/>
            <person name="Calhoun S."/>
            <person name="Haridas S."/>
            <person name="Kuo A."/>
            <person name="Mondo S."/>
            <person name="Pangilinan J."/>
            <person name="Riley R."/>
            <person name="Labutti K."/>
            <person name="Andreopoulos B."/>
            <person name="Lipzen A."/>
            <person name="Chen C."/>
            <person name="Yanf M."/>
            <person name="Daum C."/>
            <person name="Ng V."/>
            <person name="Clum A."/>
            <person name="Ohm R."/>
            <person name="Martin F."/>
            <person name="Silar P."/>
            <person name="Natvig D."/>
            <person name="Lalanne C."/>
            <person name="Gautier V."/>
            <person name="Ament-Velasquez S.L."/>
            <person name="Kruys A."/>
            <person name="Hutchinson M.I."/>
            <person name="Powell A.J."/>
            <person name="Barry K."/>
            <person name="Miller A.N."/>
            <person name="Grigoriev I.V."/>
            <person name="Debuchy R."/>
            <person name="Gladieux P."/>
            <person name="Thoren M.H."/>
            <person name="Johannesson H."/>
        </authorList>
    </citation>
    <scope>NUCLEOTIDE SEQUENCE</scope>
    <source>
        <strain evidence="1">CBS 103.79</strain>
    </source>
</reference>
<protein>
    <submittedName>
        <fullName evidence="1">Uncharacterized protein</fullName>
    </submittedName>
</protein>
<accession>A0AAN6M9B1</accession>
<dbReference type="Proteomes" id="UP001303889">
    <property type="component" value="Unassembled WGS sequence"/>
</dbReference>
<gene>
    <name evidence="1" type="ORF">C8A05DRAFT_20285</name>
</gene>
<dbReference type="AlphaFoldDB" id="A0AAN6M9B1"/>
<evidence type="ECO:0000313" key="2">
    <source>
        <dbReference type="Proteomes" id="UP001303889"/>
    </source>
</evidence>
<sequence>PITPATIENHTMGNSLLRYLQIKMHPAIAAKIYETIIVIGSYSRSRPSIIFEGEKCDKPFNWQRPTARVVGNQLWIECFPGYDHTEHYAELIASYLEILHQQGHKLTRGSDVCFIPSSCSDTQDALNATNLDELPTEVDTVVLGLVHRLGRLSSATDWKGDGCFGWAVRQFNGREVAFVGFRPSFWGDIAGEVIHYIASRCSRVDEFLYFGKLGSVSVTVAGVYCDYLMTTLRV</sequence>
<name>A0AAN6M9B1_9PEZI</name>
<reference evidence="1" key="1">
    <citation type="journal article" date="2023" name="Mol. Phylogenet. Evol.">
        <title>Genome-scale phylogeny and comparative genomics of the fungal order Sordariales.</title>
        <authorList>
            <person name="Hensen N."/>
            <person name="Bonometti L."/>
            <person name="Westerberg I."/>
            <person name="Brannstrom I.O."/>
            <person name="Guillou S."/>
            <person name="Cros-Aarteil S."/>
            <person name="Calhoun S."/>
            <person name="Haridas S."/>
            <person name="Kuo A."/>
            <person name="Mondo S."/>
            <person name="Pangilinan J."/>
            <person name="Riley R."/>
            <person name="LaButti K."/>
            <person name="Andreopoulos B."/>
            <person name="Lipzen A."/>
            <person name="Chen C."/>
            <person name="Yan M."/>
            <person name="Daum C."/>
            <person name="Ng V."/>
            <person name="Clum A."/>
            <person name="Steindorff A."/>
            <person name="Ohm R.A."/>
            <person name="Martin F."/>
            <person name="Silar P."/>
            <person name="Natvig D.O."/>
            <person name="Lalanne C."/>
            <person name="Gautier V."/>
            <person name="Ament-Velasquez S.L."/>
            <person name="Kruys A."/>
            <person name="Hutchinson M.I."/>
            <person name="Powell A.J."/>
            <person name="Barry K."/>
            <person name="Miller A.N."/>
            <person name="Grigoriev I.V."/>
            <person name="Debuchy R."/>
            <person name="Gladieux P."/>
            <person name="Hiltunen Thoren M."/>
            <person name="Johannesson H."/>
        </authorList>
    </citation>
    <scope>NUCLEOTIDE SEQUENCE</scope>
    <source>
        <strain evidence="1">CBS 103.79</strain>
    </source>
</reference>
<organism evidence="1 2">
    <name type="scientific">Staphylotrichum tortipilum</name>
    <dbReference type="NCBI Taxonomy" id="2831512"/>
    <lineage>
        <taxon>Eukaryota</taxon>
        <taxon>Fungi</taxon>
        <taxon>Dikarya</taxon>
        <taxon>Ascomycota</taxon>
        <taxon>Pezizomycotina</taxon>
        <taxon>Sordariomycetes</taxon>
        <taxon>Sordariomycetidae</taxon>
        <taxon>Sordariales</taxon>
        <taxon>Chaetomiaceae</taxon>
        <taxon>Staphylotrichum</taxon>
    </lineage>
</organism>
<proteinExistence type="predicted"/>
<dbReference type="EMBL" id="MU856381">
    <property type="protein sequence ID" value="KAK3896821.1"/>
    <property type="molecule type" value="Genomic_DNA"/>
</dbReference>
<comment type="caution">
    <text evidence="1">The sequence shown here is derived from an EMBL/GenBank/DDBJ whole genome shotgun (WGS) entry which is preliminary data.</text>
</comment>
<feature type="non-terminal residue" evidence="1">
    <location>
        <position position="1"/>
    </location>
</feature>